<dbReference type="EMBL" id="JBICBT010000903">
    <property type="protein sequence ID" value="KAL3094186.1"/>
    <property type="molecule type" value="Genomic_DNA"/>
</dbReference>
<proteinExistence type="predicted"/>
<reference evidence="2 3" key="1">
    <citation type="submission" date="2024-10" db="EMBL/GenBank/DDBJ databases">
        <authorList>
            <person name="Kim D."/>
        </authorList>
    </citation>
    <scope>NUCLEOTIDE SEQUENCE [LARGE SCALE GENOMIC DNA]</scope>
    <source>
        <strain evidence="2">BH-2024</strain>
    </source>
</reference>
<keyword evidence="3" id="KW-1185">Reference proteome</keyword>
<dbReference type="InterPro" id="IPR000647">
    <property type="entry name" value="CTF/NFI"/>
</dbReference>
<evidence type="ECO:0000313" key="3">
    <source>
        <dbReference type="Proteomes" id="UP001620626"/>
    </source>
</evidence>
<dbReference type="GO" id="GO:0010468">
    <property type="term" value="P:regulation of gene expression"/>
    <property type="evidence" value="ECO:0007669"/>
    <property type="project" value="UniProtKB-ARBA"/>
</dbReference>
<dbReference type="InterPro" id="IPR020604">
    <property type="entry name" value="CTF/NFI_DNA-bd-dom"/>
</dbReference>
<gene>
    <name evidence="2" type="ORF">niasHT_028275</name>
</gene>
<dbReference type="Pfam" id="PF10524">
    <property type="entry name" value="NfI_DNAbd_pre-N"/>
    <property type="match status" value="1"/>
</dbReference>
<evidence type="ECO:0000313" key="2">
    <source>
        <dbReference type="EMBL" id="KAL3094186.1"/>
    </source>
</evidence>
<dbReference type="AlphaFoldDB" id="A0ABD2JU76"/>
<protein>
    <recommendedName>
        <fullName evidence="1">CTF/NF-I domain-containing protein</fullName>
    </recommendedName>
</protein>
<accession>A0ABD2JU76</accession>
<organism evidence="2 3">
    <name type="scientific">Heterodera trifolii</name>
    <dbReference type="NCBI Taxonomy" id="157864"/>
    <lineage>
        <taxon>Eukaryota</taxon>
        <taxon>Metazoa</taxon>
        <taxon>Ecdysozoa</taxon>
        <taxon>Nematoda</taxon>
        <taxon>Chromadorea</taxon>
        <taxon>Rhabditida</taxon>
        <taxon>Tylenchina</taxon>
        <taxon>Tylenchomorpha</taxon>
        <taxon>Tylenchoidea</taxon>
        <taxon>Heteroderidae</taxon>
        <taxon>Heteroderinae</taxon>
        <taxon>Heterodera</taxon>
    </lineage>
</organism>
<comment type="caution">
    <text evidence="2">The sequence shown here is derived from an EMBL/GenBank/DDBJ whole genome shotgun (WGS) entry which is preliminary data.</text>
</comment>
<dbReference type="PANTHER" id="PTHR11492:SF8">
    <property type="entry name" value="NUCLEAR FACTOR I, ISOFORM B"/>
    <property type="match status" value="1"/>
</dbReference>
<sequence>MRFQSKTKFLVDFEQKLKKKSNLKLDGLFHGRPSAATTTAKAPQPQPPAIAAAETVEELGPASCSRSTCTNRWRTRTPAAISPPNPAHCTVLTGSVNGLYHQQHNAFVQQDEAASEEFHPFVEDLLPHVREFAFVWFNLQVAGRQAALWPQKCAI</sequence>
<dbReference type="Proteomes" id="UP001620626">
    <property type="component" value="Unassembled WGS sequence"/>
</dbReference>
<feature type="domain" description="CTF/NF-I" evidence="1">
    <location>
        <begin position="107"/>
        <end position="155"/>
    </location>
</feature>
<name>A0ABD2JU76_9BILA</name>
<dbReference type="InterPro" id="IPR019548">
    <property type="entry name" value="CTF/NFI_DNA-bd_N"/>
</dbReference>
<dbReference type="PROSITE" id="PS51080">
    <property type="entry name" value="CTF_NFI_2"/>
    <property type="match status" value="1"/>
</dbReference>
<evidence type="ECO:0000259" key="1">
    <source>
        <dbReference type="PROSITE" id="PS51080"/>
    </source>
</evidence>
<dbReference type="PANTHER" id="PTHR11492">
    <property type="entry name" value="NUCLEAR FACTOR I"/>
    <property type="match status" value="1"/>
</dbReference>